<dbReference type="Gene3D" id="3.40.50.300">
    <property type="entry name" value="P-loop containing nucleotide triphosphate hydrolases"/>
    <property type="match status" value="1"/>
</dbReference>
<dbReference type="SUPFAM" id="SSF52540">
    <property type="entry name" value="P-loop containing nucleoside triphosphate hydrolases"/>
    <property type="match status" value="1"/>
</dbReference>
<dbReference type="PANTHER" id="PTHR10285">
    <property type="entry name" value="URIDINE KINASE"/>
    <property type="match status" value="1"/>
</dbReference>
<evidence type="ECO:0000256" key="13">
    <source>
        <dbReference type="ARBA" id="ARBA00031452"/>
    </source>
</evidence>
<dbReference type="EMBL" id="LYPC01000020">
    <property type="protein sequence ID" value="OCT14431.1"/>
    <property type="molecule type" value="Genomic_DNA"/>
</dbReference>
<dbReference type="GO" id="GO:0005737">
    <property type="term" value="C:cytoplasm"/>
    <property type="evidence" value="ECO:0007669"/>
    <property type="project" value="UniProtKB-SubCell"/>
</dbReference>
<keyword evidence="9 16" id="KW-0547">Nucleotide-binding</keyword>
<evidence type="ECO:0000256" key="10">
    <source>
        <dbReference type="ARBA" id="ARBA00022777"/>
    </source>
</evidence>
<dbReference type="GO" id="GO:0005524">
    <property type="term" value="F:ATP binding"/>
    <property type="evidence" value="ECO:0007669"/>
    <property type="project" value="UniProtKB-UniRule"/>
</dbReference>
<feature type="domain" description="Phosphoribulokinase/uridine kinase" evidence="18">
    <location>
        <begin position="3"/>
        <end position="188"/>
    </location>
</feature>
<evidence type="ECO:0000256" key="9">
    <source>
        <dbReference type="ARBA" id="ARBA00022741"/>
    </source>
</evidence>
<dbReference type="InterPro" id="IPR026008">
    <property type="entry name" value="Uridine_kinase"/>
</dbReference>
<dbReference type="PRINTS" id="PR00988">
    <property type="entry name" value="URIDINKINASE"/>
</dbReference>
<evidence type="ECO:0000256" key="5">
    <source>
        <dbReference type="ARBA" id="ARBA00012137"/>
    </source>
</evidence>
<evidence type="ECO:0000256" key="7">
    <source>
        <dbReference type="ARBA" id="ARBA00022490"/>
    </source>
</evidence>
<keyword evidence="7 16" id="KW-0963">Cytoplasm</keyword>
<keyword evidence="11 16" id="KW-0067">ATP-binding</keyword>
<evidence type="ECO:0000256" key="3">
    <source>
        <dbReference type="ARBA" id="ARBA00004784"/>
    </source>
</evidence>
<dbReference type="Pfam" id="PF00485">
    <property type="entry name" value="PRK"/>
    <property type="match status" value="1"/>
</dbReference>
<comment type="pathway">
    <text evidence="3 16 17">Pyrimidine metabolism; CTP biosynthesis via salvage pathway; CTP from cytidine: step 1/3.</text>
</comment>
<sequence length="211" mass="23797">MLVIGIAGGTGSGKTTVARSIITKLGSTNVTLISQDNYYLHHSGLTFEERERINYDHPRAFENALLLQHLNELKSGRPVDIPVYDFSQHARSHETIRIDVKPIVLLEGIHVLTDEELRGALNIKVFVDTDPDVRVLRRLSRDINERGRTLQSVFDQYLTTVKPMHDAFIEPSKKYADIIIPEGGENQIGISLLTILTERYMTDQAANYEIG</sequence>
<comment type="subcellular location">
    <subcellularLocation>
        <location evidence="1 16 17">Cytoplasm</location>
    </subcellularLocation>
</comment>
<dbReference type="AlphaFoldDB" id="A0A1C1A1M6"/>
<dbReference type="Proteomes" id="UP000093309">
    <property type="component" value="Unassembled WGS sequence"/>
</dbReference>
<evidence type="ECO:0000256" key="15">
    <source>
        <dbReference type="ARBA" id="ARBA00048909"/>
    </source>
</evidence>
<evidence type="ECO:0000256" key="2">
    <source>
        <dbReference type="ARBA" id="ARBA00004690"/>
    </source>
</evidence>
<organism evidence="19 20">
    <name type="scientific">Paenibacillus pectinilyticus</name>
    <dbReference type="NCBI Taxonomy" id="512399"/>
    <lineage>
        <taxon>Bacteria</taxon>
        <taxon>Bacillati</taxon>
        <taxon>Bacillota</taxon>
        <taxon>Bacilli</taxon>
        <taxon>Bacillales</taxon>
        <taxon>Paenibacillaceae</taxon>
        <taxon>Paenibacillus</taxon>
    </lineage>
</organism>
<evidence type="ECO:0000256" key="12">
    <source>
        <dbReference type="ARBA" id="ARBA00030641"/>
    </source>
</evidence>
<evidence type="ECO:0000256" key="16">
    <source>
        <dbReference type="HAMAP-Rule" id="MF_00551"/>
    </source>
</evidence>
<evidence type="ECO:0000313" key="19">
    <source>
        <dbReference type="EMBL" id="OCT14431.1"/>
    </source>
</evidence>
<accession>A0A1C1A1M6</accession>
<dbReference type="NCBIfam" id="TIGR00235">
    <property type="entry name" value="udk"/>
    <property type="match status" value="1"/>
</dbReference>
<dbReference type="InterPro" id="IPR006083">
    <property type="entry name" value="PRK/URK"/>
</dbReference>
<dbReference type="GO" id="GO:0043771">
    <property type="term" value="F:cytidine kinase activity"/>
    <property type="evidence" value="ECO:0007669"/>
    <property type="project" value="RHEA"/>
</dbReference>
<dbReference type="EC" id="2.7.1.48" evidence="5 16"/>
<comment type="caution">
    <text evidence="19">The sequence shown here is derived from an EMBL/GenBank/DDBJ whole genome shotgun (WGS) entry which is preliminary data.</text>
</comment>
<dbReference type="GO" id="GO:0044206">
    <property type="term" value="P:UMP salvage"/>
    <property type="evidence" value="ECO:0007669"/>
    <property type="project" value="UniProtKB-UniRule"/>
</dbReference>
<reference evidence="20" key="1">
    <citation type="submission" date="2016-05" db="EMBL/GenBank/DDBJ databases">
        <title>Paenibacillus oryzae. sp. nov., isolated from the rice root.</title>
        <authorList>
            <person name="Zhang J."/>
            <person name="Zhang X."/>
        </authorList>
    </citation>
    <scope>NUCLEOTIDE SEQUENCE [LARGE SCALE GENOMIC DNA]</scope>
    <source>
        <strain evidence="20">KCTC13222</strain>
    </source>
</reference>
<proteinExistence type="inferred from homology"/>
<dbReference type="UniPathway" id="UPA00579">
    <property type="reaction ID" value="UER00640"/>
</dbReference>
<keyword evidence="10 16" id="KW-0418">Kinase</keyword>
<dbReference type="InterPro" id="IPR000764">
    <property type="entry name" value="Uridine_kinase-like"/>
</dbReference>
<dbReference type="UniPathway" id="UPA00574">
    <property type="reaction ID" value="UER00637"/>
</dbReference>
<feature type="binding site" evidence="16">
    <location>
        <begin position="8"/>
        <end position="15"/>
    </location>
    <ligand>
        <name>ATP</name>
        <dbReference type="ChEBI" id="CHEBI:30616"/>
    </ligand>
</feature>
<name>A0A1C1A1M6_9BACL</name>
<protein>
    <recommendedName>
        <fullName evidence="6 16">Uridine kinase</fullName>
        <ecNumber evidence="5 16">2.7.1.48</ecNumber>
    </recommendedName>
    <alternativeName>
        <fullName evidence="12 16">Cytidine monophosphokinase</fullName>
    </alternativeName>
    <alternativeName>
        <fullName evidence="13 16">Uridine monophosphokinase</fullName>
    </alternativeName>
</protein>
<evidence type="ECO:0000256" key="11">
    <source>
        <dbReference type="ARBA" id="ARBA00022840"/>
    </source>
</evidence>
<keyword evidence="20" id="KW-1185">Reference proteome</keyword>
<evidence type="ECO:0000313" key="20">
    <source>
        <dbReference type="Proteomes" id="UP000093309"/>
    </source>
</evidence>
<comment type="catalytic activity">
    <reaction evidence="14 17">
        <text>cytidine + ATP = CMP + ADP + H(+)</text>
        <dbReference type="Rhea" id="RHEA:24674"/>
        <dbReference type="ChEBI" id="CHEBI:15378"/>
        <dbReference type="ChEBI" id="CHEBI:17562"/>
        <dbReference type="ChEBI" id="CHEBI:30616"/>
        <dbReference type="ChEBI" id="CHEBI:60377"/>
        <dbReference type="ChEBI" id="CHEBI:456216"/>
        <dbReference type="EC" id="2.7.1.48"/>
    </reaction>
</comment>
<comment type="catalytic activity">
    <reaction evidence="15 16 17">
        <text>uridine + ATP = UMP + ADP + H(+)</text>
        <dbReference type="Rhea" id="RHEA:16825"/>
        <dbReference type="ChEBI" id="CHEBI:15378"/>
        <dbReference type="ChEBI" id="CHEBI:16704"/>
        <dbReference type="ChEBI" id="CHEBI:30616"/>
        <dbReference type="ChEBI" id="CHEBI:57865"/>
        <dbReference type="ChEBI" id="CHEBI:456216"/>
        <dbReference type="EC" id="2.7.1.48"/>
    </reaction>
</comment>
<evidence type="ECO:0000256" key="6">
    <source>
        <dbReference type="ARBA" id="ARBA00021478"/>
    </source>
</evidence>
<keyword evidence="8 16" id="KW-0808">Transferase</keyword>
<dbReference type="GO" id="GO:0044211">
    <property type="term" value="P:CTP salvage"/>
    <property type="evidence" value="ECO:0007669"/>
    <property type="project" value="UniProtKB-UniRule"/>
</dbReference>
<dbReference type="GO" id="GO:0004849">
    <property type="term" value="F:uridine kinase activity"/>
    <property type="evidence" value="ECO:0007669"/>
    <property type="project" value="UniProtKB-UniRule"/>
</dbReference>
<comment type="similarity">
    <text evidence="4 16 17">Belongs to the uridine kinase family.</text>
</comment>
<evidence type="ECO:0000256" key="1">
    <source>
        <dbReference type="ARBA" id="ARBA00004496"/>
    </source>
</evidence>
<evidence type="ECO:0000256" key="17">
    <source>
        <dbReference type="RuleBase" id="RU003825"/>
    </source>
</evidence>
<dbReference type="OrthoDB" id="9777642at2"/>
<comment type="pathway">
    <text evidence="2 16 17">Pyrimidine metabolism; UMP biosynthesis via salvage pathway; UMP from uridine: step 1/1.</text>
</comment>
<evidence type="ECO:0000259" key="18">
    <source>
        <dbReference type="Pfam" id="PF00485"/>
    </source>
</evidence>
<evidence type="ECO:0000256" key="8">
    <source>
        <dbReference type="ARBA" id="ARBA00022679"/>
    </source>
</evidence>
<dbReference type="HAMAP" id="MF_00551">
    <property type="entry name" value="Uridine_kinase"/>
    <property type="match status" value="1"/>
</dbReference>
<dbReference type="NCBIfam" id="NF004018">
    <property type="entry name" value="PRK05480.1"/>
    <property type="match status" value="1"/>
</dbReference>
<evidence type="ECO:0000256" key="14">
    <source>
        <dbReference type="ARBA" id="ARBA00047436"/>
    </source>
</evidence>
<gene>
    <name evidence="16" type="primary">udk</name>
    <name evidence="19" type="ORF">A8709_26865</name>
</gene>
<dbReference type="STRING" id="512399.A8709_26865"/>
<dbReference type="InterPro" id="IPR027417">
    <property type="entry name" value="P-loop_NTPase"/>
</dbReference>
<dbReference type="RefSeq" id="WP_065853283.1">
    <property type="nucleotide sequence ID" value="NZ_LYPC01000020.1"/>
</dbReference>
<dbReference type="CDD" id="cd02023">
    <property type="entry name" value="UMPK"/>
    <property type="match status" value="1"/>
</dbReference>
<evidence type="ECO:0000256" key="4">
    <source>
        <dbReference type="ARBA" id="ARBA00005408"/>
    </source>
</evidence>